<feature type="transmembrane region" description="Helical" evidence="1">
    <location>
        <begin position="12"/>
        <end position="39"/>
    </location>
</feature>
<dbReference type="PANTHER" id="PTHR39113:SF1">
    <property type="entry name" value="MEMBRANE LIPOPROTEIN"/>
    <property type="match status" value="1"/>
</dbReference>
<dbReference type="RefSeq" id="XP_024386036.1">
    <property type="nucleotide sequence ID" value="XM_024530268.2"/>
</dbReference>
<dbReference type="OMA" id="KSKYGQW"/>
<accession>A0A2K1JYB1</accession>
<dbReference type="PaxDb" id="3218-PP1S58_186V6.1"/>
<evidence type="ECO:0000313" key="3">
    <source>
        <dbReference type="EnsemblPlants" id="Pp3c10_8870V3.1"/>
    </source>
</evidence>
<dbReference type="AlphaFoldDB" id="A0A2K1JYB1"/>
<keyword evidence="1" id="KW-1133">Transmembrane helix</keyword>
<protein>
    <submittedName>
        <fullName evidence="2 3">Uncharacterized protein</fullName>
    </submittedName>
</protein>
<gene>
    <name evidence="3" type="primary">LOC112287347</name>
    <name evidence="2" type="ORF">PHYPA_013628</name>
</gene>
<dbReference type="EnsemblPlants" id="Pp3c10_8870V3.1">
    <property type="protein sequence ID" value="Pp3c10_8870V3.1"/>
    <property type="gene ID" value="Pp3c10_8870"/>
</dbReference>
<evidence type="ECO:0000313" key="2">
    <source>
        <dbReference type="EMBL" id="PNR46509.1"/>
    </source>
</evidence>
<reference evidence="2 4" key="1">
    <citation type="journal article" date="2008" name="Science">
        <title>The Physcomitrella genome reveals evolutionary insights into the conquest of land by plants.</title>
        <authorList>
            <person name="Rensing S."/>
            <person name="Lang D."/>
            <person name="Zimmer A."/>
            <person name="Terry A."/>
            <person name="Salamov A."/>
            <person name="Shapiro H."/>
            <person name="Nishiyama T."/>
            <person name="Perroud P.-F."/>
            <person name="Lindquist E."/>
            <person name="Kamisugi Y."/>
            <person name="Tanahashi T."/>
            <person name="Sakakibara K."/>
            <person name="Fujita T."/>
            <person name="Oishi K."/>
            <person name="Shin-I T."/>
            <person name="Kuroki Y."/>
            <person name="Toyoda A."/>
            <person name="Suzuki Y."/>
            <person name="Hashimoto A."/>
            <person name="Yamaguchi K."/>
            <person name="Sugano A."/>
            <person name="Kohara Y."/>
            <person name="Fujiyama A."/>
            <person name="Anterola A."/>
            <person name="Aoki S."/>
            <person name="Ashton N."/>
            <person name="Barbazuk W.B."/>
            <person name="Barker E."/>
            <person name="Bennetzen J."/>
            <person name="Bezanilla M."/>
            <person name="Blankenship R."/>
            <person name="Cho S.H."/>
            <person name="Dutcher S."/>
            <person name="Estelle M."/>
            <person name="Fawcett J.A."/>
            <person name="Gundlach H."/>
            <person name="Hanada K."/>
            <person name="Heyl A."/>
            <person name="Hicks K.A."/>
            <person name="Hugh J."/>
            <person name="Lohr M."/>
            <person name="Mayer K."/>
            <person name="Melkozernov A."/>
            <person name="Murata T."/>
            <person name="Nelson D."/>
            <person name="Pils B."/>
            <person name="Prigge M."/>
            <person name="Reiss B."/>
            <person name="Renner T."/>
            <person name="Rombauts S."/>
            <person name="Rushton P."/>
            <person name="Sanderfoot A."/>
            <person name="Schween G."/>
            <person name="Shiu S.-H."/>
            <person name="Stueber K."/>
            <person name="Theodoulou F.L."/>
            <person name="Tu H."/>
            <person name="Van de Peer Y."/>
            <person name="Verrier P.J."/>
            <person name="Waters E."/>
            <person name="Wood A."/>
            <person name="Yang L."/>
            <person name="Cove D."/>
            <person name="Cuming A."/>
            <person name="Hasebe M."/>
            <person name="Lucas S."/>
            <person name="Mishler D.B."/>
            <person name="Reski R."/>
            <person name="Grigoriev I."/>
            <person name="Quatrano R.S."/>
            <person name="Boore J.L."/>
        </authorList>
    </citation>
    <scope>NUCLEOTIDE SEQUENCE [LARGE SCALE GENOMIC DNA]</scope>
    <source>
        <strain evidence="3 4">cv. Gransden 2004</strain>
    </source>
</reference>
<sequence>MTGRTLKGNLAFLSAGILSILSLVAAVGGVSMIVIVFVMDHSPSRVGWLFIIVGGFTVASGLLGVFSSDRRDCFTWQMVFLLFSTLGLLAAALTIFFKPNEVLGLLHYKNVSEDRARWILRLEAAFFAITFCINTVIAILGICVNCCDVVDHYEDLEKTNRSKSALGRTQTEAIKRAAKNEETKASKLAQKMKDKYGKWTQEYGTPAKV</sequence>
<feature type="transmembrane region" description="Helical" evidence="1">
    <location>
        <begin position="46"/>
        <end position="66"/>
    </location>
</feature>
<reference evidence="3" key="3">
    <citation type="submission" date="2020-12" db="UniProtKB">
        <authorList>
            <consortium name="EnsemblPlants"/>
        </authorList>
    </citation>
    <scope>IDENTIFICATION</scope>
</reference>
<organism evidence="2">
    <name type="scientific">Physcomitrium patens</name>
    <name type="common">Spreading-leaved earth moss</name>
    <name type="synonym">Physcomitrella patens</name>
    <dbReference type="NCBI Taxonomy" id="3218"/>
    <lineage>
        <taxon>Eukaryota</taxon>
        <taxon>Viridiplantae</taxon>
        <taxon>Streptophyta</taxon>
        <taxon>Embryophyta</taxon>
        <taxon>Bryophyta</taxon>
        <taxon>Bryophytina</taxon>
        <taxon>Bryopsida</taxon>
        <taxon>Funariidae</taxon>
        <taxon>Funariales</taxon>
        <taxon>Funariaceae</taxon>
        <taxon>Physcomitrium</taxon>
    </lineage>
</organism>
<feature type="transmembrane region" description="Helical" evidence="1">
    <location>
        <begin position="78"/>
        <end position="97"/>
    </location>
</feature>
<keyword evidence="1" id="KW-0812">Transmembrane</keyword>
<dbReference type="EMBL" id="ABEU02000010">
    <property type="protein sequence ID" value="PNR46509.1"/>
    <property type="molecule type" value="Genomic_DNA"/>
</dbReference>
<evidence type="ECO:0000313" key="4">
    <source>
        <dbReference type="Proteomes" id="UP000006727"/>
    </source>
</evidence>
<dbReference type="InterPro" id="IPR036259">
    <property type="entry name" value="MFS_trans_sf"/>
</dbReference>
<keyword evidence="4" id="KW-1185">Reference proteome</keyword>
<reference evidence="2 4" key="2">
    <citation type="journal article" date="2018" name="Plant J.">
        <title>The Physcomitrella patens chromosome-scale assembly reveals moss genome structure and evolution.</title>
        <authorList>
            <person name="Lang D."/>
            <person name="Ullrich K.K."/>
            <person name="Murat F."/>
            <person name="Fuchs J."/>
            <person name="Jenkins J."/>
            <person name="Haas F.B."/>
            <person name="Piednoel M."/>
            <person name="Gundlach H."/>
            <person name="Van Bel M."/>
            <person name="Meyberg R."/>
            <person name="Vives C."/>
            <person name="Morata J."/>
            <person name="Symeonidi A."/>
            <person name="Hiss M."/>
            <person name="Muchero W."/>
            <person name="Kamisugi Y."/>
            <person name="Saleh O."/>
            <person name="Blanc G."/>
            <person name="Decker E.L."/>
            <person name="van Gessel N."/>
            <person name="Grimwood J."/>
            <person name="Hayes R.D."/>
            <person name="Graham S.W."/>
            <person name="Gunter L.E."/>
            <person name="McDaniel S.F."/>
            <person name="Hoernstein S.N.W."/>
            <person name="Larsson A."/>
            <person name="Li F.W."/>
            <person name="Perroud P.F."/>
            <person name="Phillips J."/>
            <person name="Ranjan P."/>
            <person name="Rokshar D.S."/>
            <person name="Rothfels C.J."/>
            <person name="Schneider L."/>
            <person name="Shu S."/>
            <person name="Stevenson D.W."/>
            <person name="Thummler F."/>
            <person name="Tillich M."/>
            <person name="Villarreal Aguilar J.C."/>
            <person name="Widiez T."/>
            <person name="Wong G.K."/>
            <person name="Wymore A."/>
            <person name="Zhang Y."/>
            <person name="Zimmer A.D."/>
            <person name="Quatrano R.S."/>
            <person name="Mayer K.F.X."/>
            <person name="Goodstein D."/>
            <person name="Casacuberta J.M."/>
            <person name="Vandepoele K."/>
            <person name="Reski R."/>
            <person name="Cuming A.C."/>
            <person name="Tuskan G.A."/>
            <person name="Maumus F."/>
            <person name="Salse J."/>
            <person name="Schmutz J."/>
            <person name="Rensing S.A."/>
        </authorList>
    </citation>
    <scope>NUCLEOTIDE SEQUENCE [LARGE SCALE GENOMIC DNA]</scope>
    <source>
        <strain evidence="3 4">cv. Gransden 2004</strain>
    </source>
</reference>
<dbReference type="Gramene" id="Pp3c10_8870V3.1">
    <property type="protein sequence ID" value="Pp3c10_8870V3.1"/>
    <property type="gene ID" value="Pp3c10_8870"/>
</dbReference>
<dbReference type="SUPFAM" id="SSF103473">
    <property type="entry name" value="MFS general substrate transporter"/>
    <property type="match status" value="1"/>
</dbReference>
<name>A0A2K1JYB1_PHYPA</name>
<proteinExistence type="predicted"/>
<dbReference type="GeneID" id="112287347"/>
<dbReference type="PANTHER" id="PTHR39113">
    <property type="entry name" value="MEMBRANE LIPOPROTEIN-RELATED"/>
    <property type="match status" value="1"/>
</dbReference>
<feature type="transmembrane region" description="Helical" evidence="1">
    <location>
        <begin position="118"/>
        <end position="142"/>
    </location>
</feature>
<keyword evidence="1" id="KW-0472">Membrane</keyword>
<evidence type="ECO:0000256" key="1">
    <source>
        <dbReference type="SAM" id="Phobius"/>
    </source>
</evidence>
<dbReference type="Proteomes" id="UP000006727">
    <property type="component" value="Chromosome 10"/>
</dbReference>